<gene>
    <name evidence="1" type="ORF">FEK34_02240</name>
</gene>
<protein>
    <submittedName>
        <fullName evidence="1">Pentapeptide repeat-containing protein</fullName>
    </submittedName>
</protein>
<reference evidence="1 2" key="1">
    <citation type="submission" date="2019-05" db="EMBL/GenBank/DDBJ databases">
        <title>Genomes sequences of two Nocardia cyriacigeorgica environmental isolates, type strains Nocardia asteroides ATCC 19247 and Nocardia cyriacigeorgica DSM 44484.</title>
        <authorList>
            <person name="Vautrin F."/>
            <person name="Bergeron E."/>
            <person name="Dubost A."/>
            <person name="Abrouk D."/>
            <person name="Rodriguez Nava V."/>
            <person name="Pujic P."/>
        </authorList>
    </citation>
    <scope>NUCLEOTIDE SEQUENCE [LARGE SCALE GENOMIC DNA]</scope>
    <source>
        <strain evidence="1 2">EML 446</strain>
    </source>
</reference>
<name>A0A5R8P124_9NOCA</name>
<organism evidence="1 2">
    <name type="scientific">Nocardia cyriacigeorgica</name>
    <dbReference type="NCBI Taxonomy" id="135487"/>
    <lineage>
        <taxon>Bacteria</taxon>
        <taxon>Bacillati</taxon>
        <taxon>Actinomycetota</taxon>
        <taxon>Actinomycetes</taxon>
        <taxon>Mycobacteriales</taxon>
        <taxon>Nocardiaceae</taxon>
        <taxon>Nocardia</taxon>
    </lineage>
</organism>
<dbReference type="PANTHER" id="PTHR14136">
    <property type="entry name" value="BTB_POZ DOMAIN-CONTAINING PROTEIN KCTD9"/>
    <property type="match status" value="1"/>
</dbReference>
<dbReference type="InterPro" id="IPR001646">
    <property type="entry name" value="5peptide_repeat"/>
</dbReference>
<evidence type="ECO:0000313" key="2">
    <source>
        <dbReference type="Proteomes" id="UP000306378"/>
    </source>
</evidence>
<dbReference type="Proteomes" id="UP000306378">
    <property type="component" value="Unassembled WGS sequence"/>
</dbReference>
<comment type="caution">
    <text evidence="1">The sequence shown here is derived from an EMBL/GenBank/DDBJ whole genome shotgun (WGS) entry which is preliminary data.</text>
</comment>
<dbReference type="SUPFAM" id="SSF141571">
    <property type="entry name" value="Pentapeptide repeat-like"/>
    <property type="match status" value="1"/>
</dbReference>
<dbReference type="Pfam" id="PF00805">
    <property type="entry name" value="Pentapeptide"/>
    <property type="match status" value="3"/>
</dbReference>
<sequence>MMRMYARSLEDVRSWPSDPDASRGLRTYLESLPADPSGERTSESLLNGWGLDFSGADLSGLDLLGAELSEAKVDHVRFVGTDLHTAWIADASARGADFSQSDIRKLQGRGCDARAAKFREANLEKADLDGADLSGADLSGANLQRSFLAGADLRGADLRTCRLNGSSFAKAKVAWCLVEGCRGVIRGPIDVGVETTELLSGEDLNTRFSERGAPEVKAVIPARS</sequence>
<evidence type="ECO:0000313" key="1">
    <source>
        <dbReference type="EMBL" id="TLF82574.1"/>
    </source>
</evidence>
<dbReference type="InterPro" id="IPR051082">
    <property type="entry name" value="Pentapeptide-BTB/POZ_domain"/>
</dbReference>
<dbReference type="PANTHER" id="PTHR14136:SF17">
    <property type="entry name" value="BTB_POZ DOMAIN-CONTAINING PROTEIN KCTD9"/>
    <property type="match status" value="1"/>
</dbReference>
<accession>A0A5R8P124</accession>
<dbReference type="Gene3D" id="2.160.20.80">
    <property type="entry name" value="E3 ubiquitin-protein ligase SopA"/>
    <property type="match status" value="1"/>
</dbReference>
<dbReference type="EMBL" id="VBUT01000001">
    <property type="protein sequence ID" value="TLF82574.1"/>
    <property type="molecule type" value="Genomic_DNA"/>
</dbReference>
<proteinExistence type="predicted"/>
<dbReference type="AlphaFoldDB" id="A0A5R8P124"/>